<feature type="non-terminal residue" evidence="2">
    <location>
        <position position="1"/>
    </location>
</feature>
<feature type="chain" id="PRO_5034383542" description="Secreted protein" evidence="1">
    <location>
        <begin position="25"/>
        <end position="109"/>
    </location>
</feature>
<gene>
    <name evidence="2" type="ORF">BRAPAZ1V2_A09P49150.2</name>
</gene>
<dbReference type="EMBL" id="LS974625">
    <property type="protein sequence ID" value="CAG7864448.1"/>
    <property type="molecule type" value="Genomic_DNA"/>
</dbReference>
<evidence type="ECO:0008006" key="4">
    <source>
        <dbReference type="Google" id="ProtNLM"/>
    </source>
</evidence>
<name>A0A8D9G0E5_BRACM</name>
<evidence type="ECO:0000256" key="1">
    <source>
        <dbReference type="SAM" id="SignalP"/>
    </source>
</evidence>
<reference evidence="2 3" key="1">
    <citation type="submission" date="2021-07" db="EMBL/GenBank/DDBJ databases">
        <authorList>
            <consortium name="Genoscope - CEA"/>
            <person name="William W."/>
        </authorList>
    </citation>
    <scope>NUCLEOTIDE SEQUENCE [LARGE SCALE GENOMIC DNA]</scope>
</reference>
<keyword evidence="1" id="KW-0732">Signal</keyword>
<organism evidence="2 3">
    <name type="scientific">Brassica campestris</name>
    <name type="common">Field mustard</name>
    <dbReference type="NCBI Taxonomy" id="3711"/>
    <lineage>
        <taxon>Eukaryota</taxon>
        <taxon>Viridiplantae</taxon>
        <taxon>Streptophyta</taxon>
        <taxon>Embryophyta</taxon>
        <taxon>Tracheophyta</taxon>
        <taxon>Spermatophyta</taxon>
        <taxon>Magnoliopsida</taxon>
        <taxon>eudicotyledons</taxon>
        <taxon>Gunneridae</taxon>
        <taxon>Pentapetalae</taxon>
        <taxon>rosids</taxon>
        <taxon>malvids</taxon>
        <taxon>Brassicales</taxon>
        <taxon>Brassicaceae</taxon>
        <taxon>Brassiceae</taxon>
        <taxon>Brassica</taxon>
    </lineage>
</organism>
<feature type="non-terminal residue" evidence="2">
    <location>
        <position position="109"/>
    </location>
</feature>
<dbReference type="AlphaFoldDB" id="A0A8D9G0E5"/>
<dbReference type="Gramene" id="A09p49150.2_BraZ1">
    <property type="protein sequence ID" value="A09p49150.2_BraZ1.CDS"/>
    <property type="gene ID" value="A09g49150.2_BraZ1"/>
</dbReference>
<evidence type="ECO:0000313" key="3">
    <source>
        <dbReference type="Proteomes" id="UP000694005"/>
    </source>
</evidence>
<dbReference type="Proteomes" id="UP000694005">
    <property type="component" value="Chromosome A09"/>
</dbReference>
<feature type="signal peptide" evidence="1">
    <location>
        <begin position="1"/>
        <end position="24"/>
    </location>
</feature>
<accession>A0A8D9G0E5</accession>
<sequence>LSGGIWRCLCEAFFLVVVINGSGGDLACAIDLSDDRISGLKAVAVTMIWSCRARVAVRGSRCGSRRWLSGAVVTLSLVDSRVSDVALRPCFMFPVCLLAGLCNFGLGPS</sequence>
<evidence type="ECO:0000313" key="2">
    <source>
        <dbReference type="EMBL" id="CAG7864448.1"/>
    </source>
</evidence>
<protein>
    <recommendedName>
        <fullName evidence="4">Secreted protein</fullName>
    </recommendedName>
</protein>
<proteinExistence type="predicted"/>